<dbReference type="InterPro" id="IPR001921">
    <property type="entry name" value="Ribosomal_eL8_euk"/>
</dbReference>
<protein>
    <recommendedName>
        <fullName evidence="5">60S ribosomal protein L7a</fullName>
    </recommendedName>
</protein>
<keyword evidence="3 5" id="KW-0687">Ribonucleoprotein</keyword>
<accession>A0A8C9PIA6</accession>
<evidence type="ECO:0000256" key="4">
    <source>
        <dbReference type="ARBA" id="ARBA00046616"/>
    </source>
</evidence>
<dbReference type="InterPro" id="IPR004038">
    <property type="entry name" value="Ribosomal_eL8/eL30/eS12/Gad45"/>
</dbReference>
<dbReference type="Ensembl" id="ENSSDAT00000012679.1">
    <property type="protein sequence ID" value="ENSSDAP00000011188.1"/>
    <property type="gene ID" value="ENSSDAG00000010118.1"/>
</dbReference>
<dbReference type="Proteomes" id="UP000694422">
    <property type="component" value="Unplaced"/>
</dbReference>
<comment type="subunit">
    <text evidence="4">Component of the large ribosomal subunit. Interacts with CRY1. Interacts with DICER1, AGO2, TARBP2, MOV10 and EIF6; they form a large RNA-induced silencing complex (RISC).</text>
</comment>
<reference evidence="7" key="2">
    <citation type="submission" date="2025-09" db="UniProtKB">
        <authorList>
            <consortium name="Ensembl"/>
        </authorList>
    </citation>
    <scope>IDENTIFICATION</scope>
</reference>
<dbReference type="InterPro" id="IPR029064">
    <property type="entry name" value="Ribosomal_eL30-like_sf"/>
</dbReference>
<evidence type="ECO:0000256" key="3">
    <source>
        <dbReference type="ARBA" id="ARBA00023274"/>
    </source>
</evidence>
<dbReference type="Gene3D" id="3.30.1330.30">
    <property type="match status" value="1"/>
</dbReference>
<evidence type="ECO:0000256" key="2">
    <source>
        <dbReference type="ARBA" id="ARBA00022980"/>
    </source>
</evidence>
<dbReference type="PRINTS" id="PR00882">
    <property type="entry name" value="RIBOSOMALL7A"/>
</dbReference>
<organism evidence="7 8">
    <name type="scientific">Spermophilus dauricus</name>
    <name type="common">Daurian ground squirrel</name>
    <dbReference type="NCBI Taxonomy" id="99837"/>
    <lineage>
        <taxon>Eukaryota</taxon>
        <taxon>Metazoa</taxon>
        <taxon>Chordata</taxon>
        <taxon>Craniata</taxon>
        <taxon>Vertebrata</taxon>
        <taxon>Euteleostomi</taxon>
        <taxon>Mammalia</taxon>
        <taxon>Eutheria</taxon>
        <taxon>Euarchontoglires</taxon>
        <taxon>Glires</taxon>
        <taxon>Rodentia</taxon>
        <taxon>Sciuromorpha</taxon>
        <taxon>Sciuridae</taxon>
        <taxon>Xerinae</taxon>
        <taxon>Marmotini</taxon>
        <taxon>Spermophilus</taxon>
    </lineage>
</organism>
<feature type="domain" description="Ribosomal protein eL8/eL30/eS12/Gadd45" evidence="6">
    <location>
        <begin position="23"/>
        <end position="98"/>
    </location>
</feature>
<dbReference type="AlphaFoldDB" id="A0A8C9PIA6"/>
<dbReference type="PANTHER" id="PTHR23105">
    <property type="entry name" value="RIBOSOMAL PROTEIN L7AE FAMILY MEMBER"/>
    <property type="match status" value="1"/>
</dbReference>
<keyword evidence="8" id="KW-1185">Reference proteome</keyword>
<dbReference type="Pfam" id="PF01248">
    <property type="entry name" value="Ribosomal_L7Ae"/>
    <property type="match status" value="1"/>
</dbReference>
<proteinExistence type="inferred from homology"/>
<dbReference type="SUPFAM" id="SSF55315">
    <property type="entry name" value="L30e-like"/>
    <property type="match status" value="1"/>
</dbReference>
<dbReference type="InterPro" id="IPR018492">
    <property type="entry name" value="Ribosomal_eL8/Nhp2"/>
</dbReference>
<dbReference type="GO" id="GO:0003723">
    <property type="term" value="F:RNA binding"/>
    <property type="evidence" value="ECO:0007669"/>
    <property type="project" value="UniProtKB-UniRule"/>
</dbReference>
<dbReference type="GO" id="GO:0022625">
    <property type="term" value="C:cytosolic large ribosomal subunit"/>
    <property type="evidence" value="ECO:0007669"/>
    <property type="project" value="UniProtKB-UniRule"/>
</dbReference>
<evidence type="ECO:0000256" key="5">
    <source>
        <dbReference type="RuleBase" id="RU367042"/>
    </source>
</evidence>
<evidence type="ECO:0000313" key="8">
    <source>
        <dbReference type="Proteomes" id="UP000694422"/>
    </source>
</evidence>
<dbReference type="PRINTS" id="PR00881">
    <property type="entry name" value="L7ARS6FAMILY"/>
</dbReference>
<keyword evidence="2 5" id="KW-0689">Ribosomal protein</keyword>
<name>A0A8C9PIA6_SPEDA</name>
<comment type="similarity">
    <text evidence="1 5">Belongs to the eukaryotic ribosomal protein eL8 family.</text>
</comment>
<evidence type="ECO:0000259" key="6">
    <source>
        <dbReference type="Pfam" id="PF01248"/>
    </source>
</evidence>
<reference evidence="7" key="1">
    <citation type="submission" date="2025-08" db="UniProtKB">
        <authorList>
            <consortium name="Ensembl"/>
        </authorList>
    </citation>
    <scope>IDENTIFICATION</scope>
</reference>
<comment type="function">
    <text evidence="5">Component of the ribosome.</text>
</comment>
<evidence type="ECO:0000313" key="7">
    <source>
        <dbReference type="Ensembl" id="ENSSDAP00000011188.1"/>
    </source>
</evidence>
<dbReference type="InterPro" id="IPR050257">
    <property type="entry name" value="eL8/uL1-like"/>
</dbReference>
<evidence type="ECO:0000256" key="1">
    <source>
        <dbReference type="ARBA" id="ARBA00007337"/>
    </source>
</evidence>
<sequence length="141" mass="15437">MAPLHLRKAAGKGDVPTKRWPFLRAGVNTITDFVENKKAQLVVIAHDMDPMELVVSLPTLCGKTGVPYCTIKRKARLGCLAHRKMCTTVACTQVNLEDRGALAKLVEIHRYWGENVLGPNSVACIAKLEKAKAEDLTTELG</sequence>